<dbReference type="InterPro" id="IPR001544">
    <property type="entry name" value="Aminotrans_IV"/>
</dbReference>
<dbReference type="Proteomes" id="UP000601789">
    <property type="component" value="Unassembled WGS sequence"/>
</dbReference>
<keyword evidence="7" id="KW-0032">Aminotransferase</keyword>
<comment type="cofactor">
    <cofactor evidence="1 6">
        <name>pyridoxal 5'-phosphate</name>
        <dbReference type="ChEBI" id="CHEBI:597326"/>
    </cofactor>
</comment>
<organism evidence="7 8">
    <name type="scientific">Aquamicrobium zhengzhouense</name>
    <dbReference type="NCBI Taxonomy" id="2781738"/>
    <lineage>
        <taxon>Bacteria</taxon>
        <taxon>Pseudomonadati</taxon>
        <taxon>Pseudomonadota</taxon>
        <taxon>Alphaproteobacteria</taxon>
        <taxon>Hyphomicrobiales</taxon>
        <taxon>Phyllobacteriaceae</taxon>
        <taxon>Aquamicrobium</taxon>
    </lineage>
</organism>
<evidence type="ECO:0000256" key="4">
    <source>
        <dbReference type="ARBA" id="ARBA00022898"/>
    </source>
</evidence>
<dbReference type="Gene3D" id="3.30.470.10">
    <property type="match status" value="1"/>
</dbReference>
<evidence type="ECO:0000256" key="3">
    <source>
        <dbReference type="ARBA" id="ARBA00014472"/>
    </source>
</evidence>
<evidence type="ECO:0000256" key="1">
    <source>
        <dbReference type="ARBA" id="ARBA00001933"/>
    </source>
</evidence>
<evidence type="ECO:0000313" key="7">
    <source>
        <dbReference type="EMBL" id="MBI1619703.1"/>
    </source>
</evidence>
<keyword evidence="8" id="KW-1185">Reference proteome</keyword>
<sequence length="221" mass="24456">MSAEGAVRNGGEARFHLIETLRFEPETGLMRRDHHFARLSRSAAALGFTCPLSEIEAALHERLRGVTEPKRVRVGLEADGKFDLQVKPFAPLAAGTIWRLRIANTRLSSTDELLRYKTSRRELYEVARAEFTPEEADEVLLLNENGEICEGGICNIFVEMEGGTLATPPLKCGLLRGVLRETLLLDGKAVEQIIYPDDLKTGGRIFVGNSLRGLIEARLVG</sequence>
<dbReference type="NCBIfam" id="NF005729">
    <property type="entry name" value="PRK07546.1-3"/>
    <property type="match status" value="1"/>
</dbReference>
<evidence type="ECO:0000256" key="6">
    <source>
        <dbReference type="RuleBase" id="RU004516"/>
    </source>
</evidence>
<dbReference type="InterPro" id="IPR036038">
    <property type="entry name" value="Aminotransferase-like"/>
</dbReference>
<dbReference type="PROSITE" id="PS00770">
    <property type="entry name" value="AA_TRANSFER_CLASS_4"/>
    <property type="match status" value="1"/>
</dbReference>
<accession>A0ABS0SB92</accession>
<keyword evidence="4 6" id="KW-0663">Pyridoxal phosphate</keyword>
<dbReference type="InterPro" id="IPR018300">
    <property type="entry name" value="Aminotrans_IV_CS"/>
</dbReference>
<dbReference type="EMBL" id="JADGMQ010000002">
    <property type="protein sequence ID" value="MBI1619703.1"/>
    <property type="molecule type" value="Genomic_DNA"/>
</dbReference>
<proteinExistence type="inferred from homology"/>
<gene>
    <name evidence="7" type="ORF">IOD40_03370</name>
</gene>
<dbReference type="RefSeq" id="WP_198474353.1">
    <property type="nucleotide sequence ID" value="NZ_JADGMQ010000002.1"/>
</dbReference>
<name>A0ABS0SB92_9HYPH</name>
<dbReference type="Gene3D" id="3.20.10.10">
    <property type="entry name" value="D-amino Acid Aminotransferase, subunit A, domain 2"/>
    <property type="match status" value="1"/>
</dbReference>
<dbReference type="SUPFAM" id="SSF56752">
    <property type="entry name" value="D-aminoacid aminotransferase-like PLP-dependent enzymes"/>
    <property type="match status" value="1"/>
</dbReference>
<dbReference type="Pfam" id="PF01063">
    <property type="entry name" value="Aminotran_4"/>
    <property type="match status" value="1"/>
</dbReference>
<keyword evidence="7" id="KW-0808">Transferase</keyword>
<evidence type="ECO:0000256" key="5">
    <source>
        <dbReference type="RuleBase" id="RU004106"/>
    </source>
</evidence>
<dbReference type="InterPro" id="IPR043131">
    <property type="entry name" value="BCAT-like_N"/>
</dbReference>
<reference evidence="7 8" key="1">
    <citation type="submission" date="2020-10" db="EMBL/GenBank/DDBJ databases">
        <title>Aquamicrobium zhengzhouensis sp. nov., a exopolysaccharide producing bacterium isolated from farmland soil.</title>
        <authorList>
            <person name="Wang X."/>
        </authorList>
    </citation>
    <scope>NUCLEOTIDE SEQUENCE [LARGE SCALE GENOMIC DNA]</scope>
    <source>
        <strain evidence="8">cd-1</strain>
    </source>
</reference>
<dbReference type="NCBIfam" id="NF005731">
    <property type="entry name" value="PRK07546.1-5"/>
    <property type="match status" value="1"/>
</dbReference>
<evidence type="ECO:0000313" key="8">
    <source>
        <dbReference type="Proteomes" id="UP000601789"/>
    </source>
</evidence>
<evidence type="ECO:0000256" key="2">
    <source>
        <dbReference type="ARBA" id="ARBA00009320"/>
    </source>
</evidence>
<dbReference type="InterPro" id="IPR043132">
    <property type="entry name" value="BCAT-like_C"/>
</dbReference>
<comment type="similarity">
    <text evidence="2 5">Belongs to the class-IV pyridoxal-phosphate-dependent aminotransferase family.</text>
</comment>
<dbReference type="GO" id="GO:0008483">
    <property type="term" value="F:transaminase activity"/>
    <property type="evidence" value="ECO:0007669"/>
    <property type="project" value="UniProtKB-KW"/>
</dbReference>
<protein>
    <recommendedName>
        <fullName evidence="3">Probable branched-chain-amino-acid aminotransferase</fullName>
    </recommendedName>
</protein>
<comment type="caution">
    <text evidence="7">The sequence shown here is derived from an EMBL/GenBank/DDBJ whole genome shotgun (WGS) entry which is preliminary data.</text>
</comment>